<keyword evidence="6" id="KW-0902">Two-component regulatory system</keyword>
<dbReference type="Gene3D" id="3.30.565.10">
    <property type="entry name" value="Histidine kinase-like ATPase, C-terminal domain"/>
    <property type="match status" value="1"/>
</dbReference>
<dbReference type="OrthoDB" id="9810447at2"/>
<dbReference type="PANTHER" id="PTHR43711">
    <property type="entry name" value="TWO-COMPONENT HISTIDINE KINASE"/>
    <property type="match status" value="1"/>
</dbReference>
<dbReference type="AlphaFoldDB" id="L8JJE4"/>
<dbReference type="EMBL" id="AMZN01000087">
    <property type="protein sequence ID" value="ELR68920.1"/>
    <property type="molecule type" value="Genomic_DNA"/>
</dbReference>
<dbReference type="InterPro" id="IPR036890">
    <property type="entry name" value="HATPase_C_sf"/>
</dbReference>
<dbReference type="Gene3D" id="1.10.287.130">
    <property type="match status" value="1"/>
</dbReference>
<dbReference type="Proteomes" id="UP000011135">
    <property type="component" value="Unassembled WGS sequence"/>
</dbReference>
<dbReference type="InterPro" id="IPR036097">
    <property type="entry name" value="HisK_dim/P_sf"/>
</dbReference>
<keyword evidence="8" id="KW-0472">Membrane</keyword>
<dbReference type="InterPro" id="IPR004358">
    <property type="entry name" value="Sig_transdc_His_kin-like_C"/>
</dbReference>
<dbReference type="eggNOG" id="COG2205">
    <property type="taxonomic scope" value="Bacteria"/>
</dbReference>
<dbReference type="Pfam" id="PF00512">
    <property type="entry name" value="HisKA"/>
    <property type="match status" value="1"/>
</dbReference>
<feature type="coiled-coil region" evidence="7">
    <location>
        <begin position="383"/>
        <end position="413"/>
    </location>
</feature>
<proteinExistence type="predicted"/>
<dbReference type="PANTHER" id="PTHR43711:SF31">
    <property type="entry name" value="HISTIDINE KINASE"/>
    <property type="match status" value="1"/>
</dbReference>
<dbReference type="InterPro" id="IPR003661">
    <property type="entry name" value="HisK_dim/P_dom"/>
</dbReference>
<dbReference type="Pfam" id="PF02518">
    <property type="entry name" value="HATPase_c"/>
    <property type="match status" value="1"/>
</dbReference>
<dbReference type="GO" id="GO:0000155">
    <property type="term" value="F:phosphorelay sensor kinase activity"/>
    <property type="evidence" value="ECO:0007669"/>
    <property type="project" value="InterPro"/>
</dbReference>
<dbReference type="PATRIC" id="fig|1237149.3.peg.4993"/>
<reference evidence="10 11" key="1">
    <citation type="submission" date="2012-12" db="EMBL/GenBank/DDBJ databases">
        <title>Genome assembly of Fulvivirga imtechensis AK7.</title>
        <authorList>
            <person name="Nupur N."/>
            <person name="Khatri I."/>
            <person name="Kumar R."/>
            <person name="Subramanian S."/>
            <person name="Pinnaka A."/>
        </authorList>
    </citation>
    <scope>NUCLEOTIDE SEQUENCE [LARGE SCALE GENOMIC DNA]</scope>
    <source>
        <strain evidence="10 11">AK7</strain>
    </source>
</reference>
<evidence type="ECO:0000259" key="9">
    <source>
        <dbReference type="PROSITE" id="PS50109"/>
    </source>
</evidence>
<keyword evidence="7" id="KW-0175">Coiled coil</keyword>
<dbReference type="InterPro" id="IPR050736">
    <property type="entry name" value="Sensor_HK_Regulatory"/>
</dbReference>
<keyword evidence="3" id="KW-0597">Phosphoprotein</keyword>
<dbReference type="SUPFAM" id="SSF47384">
    <property type="entry name" value="Homodimeric domain of signal transducing histidine kinase"/>
    <property type="match status" value="1"/>
</dbReference>
<keyword evidence="4" id="KW-0808">Transferase</keyword>
<dbReference type="InterPro" id="IPR019734">
    <property type="entry name" value="TPR_rpt"/>
</dbReference>
<feature type="domain" description="Histidine kinase" evidence="9">
    <location>
        <begin position="420"/>
        <end position="638"/>
    </location>
</feature>
<dbReference type="PRINTS" id="PR00344">
    <property type="entry name" value="BCTRLSENSOR"/>
</dbReference>
<dbReference type="RefSeq" id="WP_009582721.1">
    <property type="nucleotide sequence ID" value="NZ_AMZN01000087.1"/>
</dbReference>
<feature type="transmembrane region" description="Helical" evidence="8">
    <location>
        <begin position="360"/>
        <end position="380"/>
    </location>
</feature>
<dbReference type="Gene3D" id="1.25.40.10">
    <property type="entry name" value="Tetratricopeptide repeat domain"/>
    <property type="match status" value="1"/>
</dbReference>
<dbReference type="PROSITE" id="PS50109">
    <property type="entry name" value="HIS_KIN"/>
    <property type="match status" value="1"/>
</dbReference>
<evidence type="ECO:0000256" key="8">
    <source>
        <dbReference type="SAM" id="Phobius"/>
    </source>
</evidence>
<organism evidence="10 11">
    <name type="scientific">Fulvivirga imtechensis AK7</name>
    <dbReference type="NCBI Taxonomy" id="1237149"/>
    <lineage>
        <taxon>Bacteria</taxon>
        <taxon>Pseudomonadati</taxon>
        <taxon>Bacteroidota</taxon>
        <taxon>Cytophagia</taxon>
        <taxon>Cytophagales</taxon>
        <taxon>Fulvivirgaceae</taxon>
        <taxon>Fulvivirga</taxon>
    </lineage>
</organism>
<feature type="coiled-coil region" evidence="7">
    <location>
        <begin position="282"/>
        <end position="345"/>
    </location>
</feature>
<keyword evidence="11" id="KW-1185">Reference proteome</keyword>
<dbReference type="InterPro" id="IPR003594">
    <property type="entry name" value="HATPase_dom"/>
</dbReference>
<dbReference type="SUPFAM" id="SSF48452">
    <property type="entry name" value="TPR-like"/>
    <property type="match status" value="2"/>
</dbReference>
<dbReference type="SMART" id="SM00028">
    <property type="entry name" value="TPR"/>
    <property type="match status" value="5"/>
</dbReference>
<keyword evidence="5" id="KW-0418">Kinase</keyword>
<evidence type="ECO:0000256" key="1">
    <source>
        <dbReference type="ARBA" id="ARBA00000085"/>
    </source>
</evidence>
<sequence>MIKDNDSVNVSVKAYFLIGFYFISPCLFSQNQKVADSLIAVFQTQQLELNQKFEVLRGIAANHINPDIGLQYANKLISLSEKEEEFVWLYRGYLQQGNAYKLKGNLSLAVESFFKSLKAAQRADYTPGIGGAYLSVGDTYANNNDHENGIKYRNRAIEILRTTEDSVTLATALLNTGYEYYLIDGYDSALAFYKESGRIFENKDFVIGKAYNLGNSGLVYAKQGDNKLAESQIREAISILESFEDSYAITEFEIEMASIYQQKSELREALKYAESAMELALKDGLKKRIRDASLKLSELHADLGDFEKAFSYQSQYIAYRDSINNEETIRKMADLRTEYEVSQKQAEVDLLNEQKRNQQLIGAGLTAVLLLAGALAFTFYRNNKEKQRVNLILSEQKEEIEAQRDQLDELNKSKDKFFSIISHDLRGPVHAFKGMSRLIKMYIDQNSIHELAEINEHFDNSVDQLSTLLDDLLEWAVAQQGNVPYNPEKVKLNAVADELIGLFNNMARAKKIELIAEVPDDLMLWADLNSIRTILRNLLNNALKFTPEGGWIKLSAARAGERGEVKVEDTGIGIARDKLETLFKLAGHKRSWGTEGEKGLGLGLQLVYEFSKMNGGEVRVESEEGKGTSFTLVVPVYRGEPVPSAQT</sequence>
<dbReference type="EC" id="2.7.13.3" evidence="2"/>
<protein>
    <recommendedName>
        <fullName evidence="2">histidine kinase</fullName>
        <ecNumber evidence="2">2.7.13.3</ecNumber>
    </recommendedName>
</protein>
<dbReference type="CDD" id="cd00082">
    <property type="entry name" value="HisKA"/>
    <property type="match status" value="1"/>
</dbReference>
<evidence type="ECO:0000256" key="5">
    <source>
        <dbReference type="ARBA" id="ARBA00022777"/>
    </source>
</evidence>
<accession>L8JJE4</accession>
<evidence type="ECO:0000313" key="11">
    <source>
        <dbReference type="Proteomes" id="UP000011135"/>
    </source>
</evidence>
<dbReference type="SMART" id="SM00388">
    <property type="entry name" value="HisKA"/>
    <property type="match status" value="1"/>
</dbReference>
<dbReference type="InterPro" id="IPR005467">
    <property type="entry name" value="His_kinase_dom"/>
</dbReference>
<dbReference type="STRING" id="1237149.C900_05613"/>
<evidence type="ECO:0000256" key="4">
    <source>
        <dbReference type="ARBA" id="ARBA00022679"/>
    </source>
</evidence>
<dbReference type="SUPFAM" id="SSF55874">
    <property type="entry name" value="ATPase domain of HSP90 chaperone/DNA topoisomerase II/histidine kinase"/>
    <property type="match status" value="1"/>
</dbReference>
<comment type="catalytic activity">
    <reaction evidence="1">
        <text>ATP + protein L-histidine = ADP + protein N-phospho-L-histidine.</text>
        <dbReference type="EC" id="2.7.13.3"/>
    </reaction>
</comment>
<evidence type="ECO:0000256" key="3">
    <source>
        <dbReference type="ARBA" id="ARBA00022553"/>
    </source>
</evidence>
<dbReference type="Pfam" id="PF13181">
    <property type="entry name" value="TPR_8"/>
    <property type="match status" value="1"/>
</dbReference>
<keyword evidence="8" id="KW-0812">Transmembrane</keyword>
<evidence type="ECO:0000256" key="6">
    <source>
        <dbReference type="ARBA" id="ARBA00023012"/>
    </source>
</evidence>
<evidence type="ECO:0000256" key="7">
    <source>
        <dbReference type="SAM" id="Coils"/>
    </source>
</evidence>
<name>L8JJE4_9BACT</name>
<evidence type="ECO:0000256" key="2">
    <source>
        <dbReference type="ARBA" id="ARBA00012438"/>
    </source>
</evidence>
<dbReference type="eggNOG" id="COG0457">
    <property type="taxonomic scope" value="Bacteria"/>
</dbReference>
<keyword evidence="8" id="KW-1133">Transmembrane helix</keyword>
<dbReference type="SMART" id="SM00387">
    <property type="entry name" value="HATPase_c"/>
    <property type="match status" value="1"/>
</dbReference>
<dbReference type="InterPro" id="IPR011990">
    <property type="entry name" value="TPR-like_helical_dom_sf"/>
</dbReference>
<gene>
    <name evidence="10" type="ORF">C900_05613</name>
</gene>
<comment type="caution">
    <text evidence="10">The sequence shown here is derived from an EMBL/GenBank/DDBJ whole genome shotgun (WGS) entry which is preliminary data.</text>
</comment>
<evidence type="ECO:0000313" key="10">
    <source>
        <dbReference type="EMBL" id="ELR68920.1"/>
    </source>
</evidence>